<gene>
    <name evidence="5" type="ORF">JOM49_007285</name>
</gene>
<dbReference type="PANTHER" id="PTHR33164:SF103">
    <property type="entry name" value="REGULATORY PROTEIN MARR"/>
    <property type="match status" value="1"/>
</dbReference>
<dbReference type="GO" id="GO:0003677">
    <property type="term" value="F:DNA binding"/>
    <property type="evidence" value="ECO:0007669"/>
    <property type="project" value="UniProtKB-KW"/>
</dbReference>
<dbReference type="InterPro" id="IPR023187">
    <property type="entry name" value="Tscrpt_reg_MarR-type_CS"/>
</dbReference>
<dbReference type="PROSITE" id="PS01117">
    <property type="entry name" value="HTH_MARR_1"/>
    <property type="match status" value="1"/>
</dbReference>
<dbReference type="InterPro" id="IPR036388">
    <property type="entry name" value="WH-like_DNA-bd_sf"/>
</dbReference>
<evidence type="ECO:0000313" key="6">
    <source>
        <dbReference type="Proteomes" id="UP000741013"/>
    </source>
</evidence>
<keyword evidence="2 5" id="KW-0238">DNA-binding</keyword>
<keyword evidence="1" id="KW-0805">Transcription regulation</keyword>
<dbReference type="Pfam" id="PF12802">
    <property type="entry name" value="MarR_2"/>
    <property type="match status" value="1"/>
</dbReference>
<dbReference type="Gene3D" id="1.10.10.10">
    <property type="entry name" value="Winged helix-like DNA-binding domain superfamily/Winged helix DNA-binding domain"/>
    <property type="match status" value="1"/>
</dbReference>
<evidence type="ECO:0000259" key="4">
    <source>
        <dbReference type="PROSITE" id="PS50995"/>
    </source>
</evidence>
<dbReference type="EMBL" id="JAGGMS010000001">
    <property type="protein sequence ID" value="MBP2185759.1"/>
    <property type="molecule type" value="Genomic_DNA"/>
</dbReference>
<dbReference type="SUPFAM" id="SSF46785">
    <property type="entry name" value="Winged helix' DNA-binding domain"/>
    <property type="match status" value="1"/>
</dbReference>
<reference evidence="5 6" key="1">
    <citation type="submission" date="2021-03" db="EMBL/GenBank/DDBJ databases">
        <title>Sequencing the genomes of 1000 actinobacteria strains.</title>
        <authorList>
            <person name="Klenk H.-P."/>
        </authorList>
    </citation>
    <scope>NUCLEOTIDE SEQUENCE [LARGE SCALE GENOMIC DNA]</scope>
    <source>
        <strain evidence="5 6">DSM 45510</strain>
    </source>
</reference>
<dbReference type="InterPro" id="IPR000835">
    <property type="entry name" value="HTH_MarR-typ"/>
</dbReference>
<feature type="domain" description="HTH marR-type" evidence="4">
    <location>
        <begin position="10"/>
        <end position="144"/>
    </location>
</feature>
<evidence type="ECO:0000256" key="2">
    <source>
        <dbReference type="ARBA" id="ARBA00023125"/>
    </source>
</evidence>
<dbReference type="InterPro" id="IPR036390">
    <property type="entry name" value="WH_DNA-bd_sf"/>
</dbReference>
<protein>
    <submittedName>
        <fullName evidence="5">DNA-binding MarR family transcriptional regulator</fullName>
    </submittedName>
</protein>
<dbReference type="RefSeq" id="WP_282771718.1">
    <property type="nucleotide sequence ID" value="NZ_JAGGMS010000001.1"/>
</dbReference>
<sequence>MTRPPPPDEPDQAARLAAEIAELLDVLWEHSREVTTAPLSASQLRAMFALERAEGANLRTLVAMLGSTPPSVSRLYDRLEAVGLVERGASAASRREVELRLSARGREYLRDLRGRRVAVLREVVDQLSPAARSALVDGLTEFQAAARGRAPHGTAADGTP</sequence>
<proteinExistence type="predicted"/>
<evidence type="ECO:0000256" key="1">
    <source>
        <dbReference type="ARBA" id="ARBA00023015"/>
    </source>
</evidence>
<keyword evidence="3" id="KW-0804">Transcription</keyword>
<organism evidence="5 6">
    <name type="scientific">Amycolatopsis magusensis</name>
    <dbReference type="NCBI Taxonomy" id="882444"/>
    <lineage>
        <taxon>Bacteria</taxon>
        <taxon>Bacillati</taxon>
        <taxon>Actinomycetota</taxon>
        <taxon>Actinomycetes</taxon>
        <taxon>Pseudonocardiales</taxon>
        <taxon>Pseudonocardiaceae</taxon>
        <taxon>Amycolatopsis</taxon>
    </lineage>
</organism>
<dbReference type="PANTHER" id="PTHR33164">
    <property type="entry name" value="TRANSCRIPTIONAL REGULATOR, MARR FAMILY"/>
    <property type="match status" value="1"/>
</dbReference>
<evidence type="ECO:0000256" key="3">
    <source>
        <dbReference type="ARBA" id="ARBA00023163"/>
    </source>
</evidence>
<comment type="caution">
    <text evidence="5">The sequence shown here is derived from an EMBL/GenBank/DDBJ whole genome shotgun (WGS) entry which is preliminary data.</text>
</comment>
<dbReference type="InterPro" id="IPR039422">
    <property type="entry name" value="MarR/SlyA-like"/>
</dbReference>
<evidence type="ECO:0000313" key="5">
    <source>
        <dbReference type="EMBL" id="MBP2185759.1"/>
    </source>
</evidence>
<name>A0ABS4Q246_9PSEU</name>
<dbReference type="Proteomes" id="UP000741013">
    <property type="component" value="Unassembled WGS sequence"/>
</dbReference>
<keyword evidence="6" id="KW-1185">Reference proteome</keyword>
<accession>A0ABS4Q246</accession>
<dbReference type="SMART" id="SM00347">
    <property type="entry name" value="HTH_MARR"/>
    <property type="match status" value="1"/>
</dbReference>
<dbReference type="PROSITE" id="PS50995">
    <property type="entry name" value="HTH_MARR_2"/>
    <property type="match status" value="1"/>
</dbReference>